<dbReference type="Proteomes" id="UP001178507">
    <property type="component" value="Unassembled WGS sequence"/>
</dbReference>
<evidence type="ECO:0000313" key="3">
    <source>
        <dbReference type="Proteomes" id="UP001178507"/>
    </source>
</evidence>
<keyword evidence="1" id="KW-0812">Transmembrane</keyword>
<dbReference type="EMBL" id="CAUJNA010002258">
    <property type="protein sequence ID" value="CAJ1392080.1"/>
    <property type="molecule type" value="Genomic_DNA"/>
</dbReference>
<feature type="transmembrane region" description="Helical" evidence="1">
    <location>
        <begin position="246"/>
        <end position="265"/>
    </location>
</feature>
<feature type="transmembrane region" description="Helical" evidence="1">
    <location>
        <begin position="83"/>
        <end position="105"/>
    </location>
</feature>
<organism evidence="2 3">
    <name type="scientific">Effrenium voratum</name>
    <dbReference type="NCBI Taxonomy" id="2562239"/>
    <lineage>
        <taxon>Eukaryota</taxon>
        <taxon>Sar</taxon>
        <taxon>Alveolata</taxon>
        <taxon>Dinophyceae</taxon>
        <taxon>Suessiales</taxon>
        <taxon>Symbiodiniaceae</taxon>
        <taxon>Effrenium</taxon>
    </lineage>
</organism>
<evidence type="ECO:0000313" key="2">
    <source>
        <dbReference type="EMBL" id="CAJ1392080.1"/>
    </source>
</evidence>
<name>A0AA36N696_9DINO</name>
<dbReference type="SUPFAM" id="SSF103473">
    <property type="entry name" value="MFS general substrate transporter"/>
    <property type="match status" value="1"/>
</dbReference>
<dbReference type="AlphaFoldDB" id="A0AA36N696"/>
<accession>A0AA36N696</accession>
<reference evidence="2" key="1">
    <citation type="submission" date="2023-08" db="EMBL/GenBank/DDBJ databases">
        <authorList>
            <person name="Chen Y."/>
            <person name="Shah S."/>
            <person name="Dougan E. K."/>
            <person name="Thang M."/>
            <person name="Chan C."/>
        </authorList>
    </citation>
    <scope>NUCLEOTIDE SEQUENCE</scope>
</reference>
<proteinExistence type="predicted"/>
<evidence type="ECO:0000256" key="1">
    <source>
        <dbReference type="SAM" id="Phobius"/>
    </source>
</evidence>
<protein>
    <recommendedName>
        <fullName evidence="4">Major facilitator superfamily (MFS) profile domain-containing protein</fullName>
    </recommendedName>
</protein>
<gene>
    <name evidence="2" type="ORF">EVOR1521_LOCUS17270</name>
</gene>
<feature type="transmembrane region" description="Helical" evidence="1">
    <location>
        <begin position="223"/>
        <end position="240"/>
    </location>
</feature>
<dbReference type="GO" id="GO:0022857">
    <property type="term" value="F:transmembrane transporter activity"/>
    <property type="evidence" value="ECO:0007669"/>
    <property type="project" value="InterPro"/>
</dbReference>
<feature type="transmembrane region" description="Helical" evidence="1">
    <location>
        <begin position="311"/>
        <end position="340"/>
    </location>
</feature>
<feature type="transmembrane region" description="Helical" evidence="1">
    <location>
        <begin position="352"/>
        <end position="372"/>
    </location>
</feature>
<feature type="transmembrane region" description="Helical" evidence="1">
    <location>
        <begin position="117"/>
        <end position="139"/>
    </location>
</feature>
<dbReference type="InterPro" id="IPR036259">
    <property type="entry name" value="MFS_trans_sf"/>
</dbReference>
<keyword evidence="3" id="KW-1185">Reference proteome</keyword>
<feature type="transmembrane region" description="Helical" evidence="1">
    <location>
        <begin position="285"/>
        <end position="305"/>
    </location>
</feature>
<evidence type="ECO:0008006" key="4">
    <source>
        <dbReference type="Google" id="ProtNLM"/>
    </source>
</evidence>
<dbReference type="Gene3D" id="1.20.1250.20">
    <property type="entry name" value="MFS general substrate transporter like domains"/>
    <property type="match status" value="1"/>
</dbReference>
<keyword evidence="1" id="KW-0472">Membrane</keyword>
<dbReference type="InterPro" id="IPR011701">
    <property type="entry name" value="MFS"/>
</dbReference>
<feature type="transmembrane region" description="Helical" evidence="1">
    <location>
        <begin position="20"/>
        <end position="41"/>
    </location>
</feature>
<comment type="caution">
    <text evidence="2">The sequence shown here is derived from an EMBL/GenBank/DDBJ whole genome shotgun (WGS) entry which is preliminary data.</text>
</comment>
<dbReference type="Pfam" id="PF07690">
    <property type="entry name" value="MFS_1"/>
    <property type="match status" value="1"/>
</dbReference>
<sequence>MDKIGMTLSAGVWGWVLQKVPCKVLLSAGLLVNTISVAIFAVTQNIYLMYATKMLIGLTEGLQWVWAPLWVAKWADEASLPLWINLSGCVSAGVGNGVGTLLAGFSTAHGLPYATAFQFEAAVLGLLLAVILFVPAGALKISSAVEREKVKEEILDSDRRIRSMSDDISNLEGAKVTRPRVRSGSFLHPVVPTKDMSVGQQVQELWQNKLFCRATMAFASANYINAGLAFLWIRLFMALWGMEKQLAVVSFLVITGVGGAIGISISSSVKEGSNAQVTLGFLQKALYVSCLGAAMMVAGLLLQLLCGRDYFYLFLTLAWSGVILLCTGIGSTTGLIQIVCNNSVEEEELRSFGVGLAQGTNNLFGMSFGPLLPQMVMDLLTVSFALSPDQALFAGAVSVAAVTFAVLGCVTAALEILPAQCATPKAGEQALPSIVEDAADQPLIHSWCCNYEPVPTSA</sequence>
<keyword evidence="1" id="KW-1133">Transmembrane helix</keyword>
<feature type="transmembrane region" description="Helical" evidence="1">
    <location>
        <begin position="392"/>
        <end position="417"/>
    </location>
</feature>
<dbReference type="CDD" id="cd06174">
    <property type="entry name" value="MFS"/>
    <property type="match status" value="1"/>
</dbReference>